<sequence>MANFVHENDPNYNFKGWRLHFNTYTYRGKRNLAYLSLFIWGGVFYAAFGRKNKK</sequence>
<name>A0A177B7E6_9BILA</name>
<evidence type="ECO:0000313" key="3">
    <source>
        <dbReference type="Proteomes" id="UP000078046"/>
    </source>
</evidence>
<proteinExistence type="predicted"/>
<gene>
    <name evidence="2" type="ORF">A3Q56_02630</name>
</gene>
<dbReference type="Proteomes" id="UP000078046">
    <property type="component" value="Unassembled WGS sequence"/>
</dbReference>
<keyword evidence="3" id="KW-1185">Reference proteome</keyword>
<dbReference type="AlphaFoldDB" id="A0A177B7E6"/>
<reference evidence="2 3" key="1">
    <citation type="submission" date="2016-04" db="EMBL/GenBank/DDBJ databases">
        <title>The genome of Intoshia linei affirms orthonectids as highly simplified spiralians.</title>
        <authorList>
            <person name="Mikhailov K.V."/>
            <person name="Slusarev G.S."/>
            <person name="Nikitin M.A."/>
            <person name="Logacheva M.D."/>
            <person name="Penin A."/>
            <person name="Aleoshin V."/>
            <person name="Panchin Y.V."/>
        </authorList>
    </citation>
    <scope>NUCLEOTIDE SEQUENCE [LARGE SCALE GENOMIC DNA]</scope>
    <source>
        <strain evidence="2">Intl2013</strain>
        <tissue evidence="2">Whole animal</tissue>
    </source>
</reference>
<keyword evidence="1" id="KW-0812">Transmembrane</keyword>
<accession>A0A177B7E6</accession>
<feature type="transmembrane region" description="Helical" evidence="1">
    <location>
        <begin position="31"/>
        <end position="48"/>
    </location>
</feature>
<evidence type="ECO:0000256" key="1">
    <source>
        <dbReference type="SAM" id="Phobius"/>
    </source>
</evidence>
<organism evidence="2 3">
    <name type="scientific">Intoshia linei</name>
    <dbReference type="NCBI Taxonomy" id="1819745"/>
    <lineage>
        <taxon>Eukaryota</taxon>
        <taxon>Metazoa</taxon>
        <taxon>Spiralia</taxon>
        <taxon>Lophotrochozoa</taxon>
        <taxon>Mesozoa</taxon>
        <taxon>Orthonectida</taxon>
        <taxon>Rhopaluridae</taxon>
        <taxon>Intoshia</taxon>
    </lineage>
</organism>
<keyword evidence="1" id="KW-0472">Membrane</keyword>
<evidence type="ECO:0000313" key="2">
    <source>
        <dbReference type="EMBL" id="OAF69612.1"/>
    </source>
</evidence>
<dbReference type="EMBL" id="LWCA01000255">
    <property type="protein sequence ID" value="OAF69612.1"/>
    <property type="molecule type" value="Genomic_DNA"/>
</dbReference>
<keyword evidence="1" id="KW-1133">Transmembrane helix</keyword>
<protein>
    <submittedName>
        <fullName evidence="2">Uncharacterized protein</fullName>
    </submittedName>
</protein>
<comment type="caution">
    <text evidence="2">The sequence shown here is derived from an EMBL/GenBank/DDBJ whole genome shotgun (WGS) entry which is preliminary data.</text>
</comment>